<keyword evidence="1" id="KW-0472">Membrane</keyword>
<reference evidence="2" key="1">
    <citation type="journal article" date="2021" name="Nat. Commun.">
        <title>Genetic determinants of endophytism in the Arabidopsis root mycobiome.</title>
        <authorList>
            <person name="Mesny F."/>
            <person name="Miyauchi S."/>
            <person name="Thiergart T."/>
            <person name="Pickel B."/>
            <person name="Atanasova L."/>
            <person name="Karlsson M."/>
            <person name="Huettel B."/>
            <person name="Barry K.W."/>
            <person name="Haridas S."/>
            <person name="Chen C."/>
            <person name="Bauer D."/>
            <person name="Andreopoulos W."/>
            <person name="Pangilinan J."/>
            <person name="LaButti K."/>
            <person name="Riley R."/>
            <person name="Lipzen A."/>
            <person name="Clum A."/>
            <person name="Drula E."/>
            <person name="Henrissat B."/>
            <person name="Kohler A."/>
            <person name="Grigoriev I.V."/>
            <person name="Martin F.M."/>
            <person name="Hacquard S."/>
        </authorList>
    </citation>
    <scope>NUCLEOTIDE SEQUENCE</scope>
    <source>
        <strain evidence="2">MPI-CAGE-CH-0235</strain>
    </source>
</reference>
<dbReference type="AlphaFoldDB" id="A0A8K0SHI6"/>
<protein>
    <submittedName>
        <fullName evidence="2">Uncharacterized protein</fullName>
    </submittedName>
</protein>
<comment type="caution">
    <text evidence="2">The sequence shown here is derived from an EMBL/GenBank/DDBJ whole genome shotgun (WGS) entry which is preliminary data.</text>
</comment>
<feature type="transmembrane region" description="Helical" evidence="1">
    <location>
        <begin position="23"/>
        <end position="49"/>
    </location>
</feature>
<gene>
    <name evidence="2" type="ORF">B0I35DRAFT_361180</name>
</gene>
<keyword evidence="1" id="KW-1133">Transmembrane helix</keyword>
<evidence type="ECO:0000313" key="3">
    <source>
        <dbReference type="Proteomes" id="UP000813444"/>
    </source>
</evidence>
<evidence type="ECO:0000256" key="1">
    <source>
        <dbReference type="SAM" id="Phobius"/>
    </source>
</evidence>
<dbReference type="OrthoDB" id="5425374at2759"/>
<proteinExistence type="predicted"/>
<sequence>FLDNISIKGLTLIYNNIKKIFRVYYFILKYLINLNKVFINIKLFSYIILKPKLKFY</sequence>
<dbReference type="Proteomes" id="UP000813444">
    <property type="component" value="Unassembled WGS sequence"/>
</dbReference>
<evidence type="ECO:0000313" key="2">
    <source>
        <dbReference type="EMBL" id="KAH7308248.1"/>
    </source>
</evidence>
<accession>A0A8K0SHI6</accession>
<keyword evidence="1" id="KW-0812">Transmembrane</keyword>
<name>A0A8K0SHI6_9HYPO</name>
<organism evidence="2 3">
    <name type="scientific">Stachybotrys elegans</name>
    <dbReference type="NCBI Taxonomy" id="80388"/>
    <lineage>
        <taxon>Eukaryota</taxon>
        <taxon>Fungi</taxon>
        <taxon>Dikarya</taxon>
        <taxon>Ascomycota</taxon>
        <taxon>Pezizomycotina</taxon>
        <taxon>Sordariomycetes</taxon>
        <taxon>Hypocreomycetidae</taxon>
        <taxon>Hypocreales</taxon>
        <taxon>Stachybotryaceae</taxon>
        <taxon>Stachybotrys</taxon>
    </lineage>
</organism>
<keyword evidence="3" id="KW-1185">Reference proteome</keyword>
<dbReference type="EMBL" id="JAGPNK010000016">
    <property type="protein sequence ID" value="KAH7308248.1"/>
    <property type="molecule type" value="Genomic_DNA"/>
</dbReference>
<feature type="non-terminal residue" evidence="2">
    <location>
        <position position="1"/>
    </location>
</feature>